<keyword evidence="6 9" id="KW-1133">Transmembrane helix</keyword>
<dbReference type="EMBL" id="DPOP01000080">
    <property type="protein sequence ID" value="HCW67404.1"/>
    <property type="molecule type" value="Genomic_DNA"/>
</dbReference>
<proteinExistence type="predicted"/>
<dbReference type="Pfam" id="PF00999">
    <property type="entry name" value="Na_H_Exchanger"/>
    <property type="match status" value="1"/>
</dbReference>
<name>A0A3D5N8V9_9PROT</name>
<feature type="transmembrane region" description="Helical" evidence="9">
    <location>
        <begin position="118"/>
        <end position="138"/>
    </location>
</feature>
<dbReference type="InterPro" id="IPR006153">
    <property type="entry name" value="Cation/H_exchanger_TM"/>
</dbReference>
<organism evidence="11 12">
    <name type="scientific">Thalassospira lucentensis</name>
    <dbReference type="NCBI Taxonomy" id="168935"/>
    <lineage>
        <taxon>Bacteria</taxon>
        <taxon>Pseudomonadati</taxon>
        <taxon>Pseudomonadota</taxon>
        <taxon>Alphaproteobacteria</taxon>
        <taxon>Rhodospirillales</taxon>
        <taxon>Thalassospiraceae</taxon>
        <taxon>Thalassospira</taxon>
    </lineage>
</organism>
<protein>
    <submittedName>
        <fullName evidence="11">Sodium:proton exchanger</fullName>
    </submittedName>
</protein>
<evidence type="ECO:0000256" key="9">
    <source>
        <dbReference type="SAM" id="Phobius"/>
    </source>
</evidence>
<dbReference type="RefSeq" id="WP_277277316.1">
    <property type="nucleotide sequence ID" value="NZ_DPOP01000080.1"/>
</dbReference>
<keyword evidence="7" id="KW-0406">Ion transport</keyword>
<dbReference type="AlphaFoldDB" id="A0A3D5N8V9"/>
<dbReference type="GO" id="GO:0005886">
    <property type="term" value="C:plasma membrane"/>
    <property type="evidence" value="ECO:0007669"/>
    <property type="project" value="UniProtKB-SubCell"/>
</dbReference>
<keyword evidence="4" id="KW-1003">Cell membrane</keyword>
<feature type="transmembrane region" description="Helical" evidence="9">
    <location>
        <begin position="54"/>
        <end position="77"/>
    </location>
</feature>
<evidence type="ECO:0000256" key="4">
    <source>
        <dbReference type="ARBA" id="ARBA00022475"/>
    </source>
</evidence>
<feature type="domain" description="Cation/H+ exchanger transmembrane" evidence="10">
    <location>
        <begin position="19"/>
        <end position="168"/>
    </location>
</feature>
<keyword evidence="2" id="KW-0813">Transport</keyword>
<dbReference type="PANTHER" id="PTHR32507">
    <property type="entry name" value="NA(+)/H(+) ANTIPORTER 1"/>
    <property type="match status" value="1"/>
</dbReference>
<dbReference type="GO" id="GO:1902600">
    <property type="term" value="P:proton transmembrane transport"/>
    <property type="evidence" value="ECO:0007669"/>
    <property type="project" value="InterPro"/>
</dbReference>
<dbReference type="PANTHER" id="PTHR32507:SF0">
    <property type="entry name" value="NA(+)_H(+) ANTIPORTER 2-RELATED"/>
    <property type="match status" value="1"/>
</dbReference>
<feature type="transmembrane region" description="Helical" evidence="9">
    <location>
        <begin position="6"/>
        <end position="24"/>
    </location>
</feature>
<comment type="caution">
    <text evidence="11">The sequence shown here is derived from an EMBL/GenBank/DDBJ whole genome shotgun (WGS) entry which is preliminary data.</text>
</comment>
<evidence type="ECO:0000256" key="6">
    <source>
        <dbReference type="ARBA" id="ARBA00022989"/>
    </source>
</evidence>
<feature type="transmembrane region" description="Helical" evidence="9">
    <location>
        <begin position="31"/>
        <end position="48"/>
    </location>
</feature>
<evidence type="ECO:0000256" key="8">
    <source>
        <dbReference type="ARBA" id="ARBA00023136"/>
    </source>
</evidence>
<keyword evidence="3" id="KW-0050">Antiport</keyword>
<dbReference type="Gene3D" id="1.20.1530.20">
    <property type="match status" value="1"/>
</dbReference>
<evidence type="ECO:0000256" key="2">
    <source>
        <dbReference type="ARBA" id="ARBA00022448"/>
    </source>
</evidence>
<keyword evidence="8 9" id="KW-0472">Membrane</keyword>
<reference evidence="11 12" key="1">
    <citation type="journal article" date="2018" name="Nat. Biotechnol.">
        <title>A standardized bacterial taxonomy based on genome phylogeny substantially revises the tree of life.</title>
        <authorList>
            <person name="Parks D.H."/>
            <person name="Chuvochina M."/>
            <person name="Waite D.W."/>
            <person name="Rinke C."/>
            <person name="Skarshewski A."/>
            <person name="Chaumeil P.A."/>
            <person name="Hugenholtz P."/>
        </authorList>
    </citation>
    <scope>NUCLEOTIDE SEQUENCE [LARGE SCALE GENOMIC DNA]</scope>
    <source>
        <strain evidence="11">UBA9881</strain>
    </source>
</reference>
<evidence type="ECO:0000256" key="3">
    <source>
        <dbReference type="ARBA" id="ARBA00022449"/>
    </source>
</evidence>
<gene>
    <name evidence="11" type="ORF">DHR80_09370</name>
</gene>
<comment type="subcellular location">
    <subcellularLocation>
        <location evidence="1">Cell membrane</location>
        <topology evidence="1">Multi-pass membrane protein</topology>
    </subcellularLocation>
</comment>
<feature type="non-terminal residue" evidence="11">
    <location>
        <position position="169"/>
    </location>
</feature>
<sequence>MTAPLALMIAGLILAGVGAQWMAWRAGVPAIVLLSALGLILGPGTGLLDPVTDFGALLQPLVAVAVAVILFEGGLALDFRELRHSVSGILRLTTIAPLLAWLLGAFAAHYLADLSWPVAALFGGIMIVTGPTVIAPLLRHARMAKHPSTLLKWEGIVNDPIGALFAVLA</sequence>
<evidence type="ECO:0000259" key="10">
    <source>
        <dbReference type="Pfam" id="PF00999"/>
    </source>
</evidence>
<evidence type="ECO:0000313" key="11">
    <source>
        <dbReference type="EMBL" id="HCW67404.1"/>
    </source>
</evidence>
<evidence type="ECO:0000256" key="5">
    <source>
        <dbReference type="ARBA" id="ARBA00022692"/>
    </source>
</evidence>
<evidence type="ECO:0000313" key="12">
    <source>
        <dbReference type="Proteomes" id="UP000264179"/>
    </source>
</evidence>
<dbReference type="GO" id="GO:0015297">
    <property type="term" value="F:antiporter activity"/>
    <property type="evidence" value="ECO:0007669"/>
    <property type="project" value="UniProtKB-KW"/>
</dbReference>
<evidence type="ECO:0000256" key="1">
    <source>
        <dbReference type="ARBA" id="ARBA00004651"/>
    </source>
</evidence>
<dbReference type="InterPro" id="IPR038770">
    <property type="entry name" value="Na+/solute_symporter_sf"/>
</dbReference>
<evidence type="ECO:0000256" key="7">
    <source>
        <dbReference type="ARBA" id="ARBA00023065"/>
    </source>
</evidence>
<dbReference type="Proteomes" id="UP000264179">
    <property type="component" value="Unassembled WGS sequence"/>
</dbReference>
<accession>A0A3D5N8V9</accession>
<keyword evidence="5 9" id="KW-0812">Transmembrane</keyword>
<feature type="transmembrane region" description="Helical" evidence="9">
    <location>
        <begin position="89"/>
        <end position="112"/>
    </location>
</feature>